<keyword evidence="3" id="KW-0813">Transport</keyword>
<feature type="transmembrane region" description="Helical" evidence="9">
    <location>
        <begin position="196"/>
        <end position="218"/>
    </location>
</feature>
<evidence type="ECO:0000256" key="2">
    <source>
        <dbReference type="ARBA" id="ARBA00005658"/>
    </source>
</evidence>
<evidence type="ECO:0000256" key="9">
    <source>
        <dbReference type="SAM" id="Phobius"/>
    </source>
</evidence>
<keyword evidence="11" id="KW-1185">Reference proteome</keyword>
<evidence type="ECO:0000256" key="7">
    <source>
        <dbReference type="ARBA" id="ARBA00023136"/>
    </source>
</evidence>
<dbReference type="PANTHER" id="PTHR30047:SF7">
    <property type="entry name" value="HIGH-AFFINITY CHOLINE TRANSPORT PROTEIN"/>
    <property type="match status" value="1"/>
</dbReference>
<feature type="region of interest" description="Disordered" evidence="8">
    <location>
        <begin position="677"/>
        <end position="716"/>
    </location>
</feature>
<feature type="transmembrane region" description="Helical" evidence="9">
    <location>
        <begin position="94"/>
        <end position="114"/>
    </location>
</feature>
<evidence type="ECO:0000256" key="6">
    <source>
        <dbReference type="ARBA" id="ARBA00022989"/>
    </source>
</evidence>
<evidence type="ECO:0000313" key="11">
    <source>
        <dbReference type="Proteomes" id="UP000287410"/>
    </source>
</evidence>
<accession>A0ABY0BUZ1</accession>
<feature type="transmembrane region" description="Helical" evidence="9">
    <location>
        <begin position="230"/>
        <end position="249"/>
    </location>
</feature>
<dbReference type="EMBL" id="PIPN01000006">
    <property type="protein sequence ID" value="RUO28097.1"/>
    <property type="molecule type" value="Genomic_DNA"/>
</dbReference>
<dbReference type="Pfam" id="PF02028">
    <property type="entry name" value="BCCT"/>
    <property type="match status" value="1"/>
</dbReference>
<dbReference type="RefSeq" id="WP_126790104.1">
    <property type="nucleotide sequence ID" value="NZ_PIPN01000006.1"/>
</dbReference>
<feature type="transmembrane region" description="Helical" evidence="9">
    <location>
        <begin position="142"/>
        <end position="165"/>
    </location>
</feature>
<feature type="transmembrane region" description="Helical" evidence="9">
    <location>
        <begin position="261"/>
        <end position="284"/>
    </location>
</feature>
<sequence length="716" mass="79224">MGATSSKVKSTLLLPVFLPAIIVIALLIIGTISNPDLAGSIFETTLAEITSRFGWFYMLAVAIFLIFVVGIALTKWGRIKLGPDHAEAEYSFPAWFAMLFSAGYGIALLFFGVAEPVLHYSTPPIGAPETLDSAKAAMQISFFHWGFHIWAIYGLTGLVLAYFAFRHGLPLSMRSALYPLIGDKIYGPIGHTVDTFAILGTMFGIATTLGLSVAQINAGVNELWGIPVNTTVQVIFIGIITLAAIASVAAGMDKGIKRLSVINMTLVLFLLAAVFIFGPSIFLLETFLQNTGSYLNNIVERTFNLQAYERSDWIGNWTLFIFGWTIAWAPFVGLFIAKISRGRTIRQFVFGVMFVPTMFTFLWFSVFGDTALNLIMQQGYTSLIAEVQADEAVALFRMYAALLEGYPPIFTTLISIATVILIITFFVTSSDSGSLVVDSLASGGVMNTPVWQRVFWATLEGVVASVLLIAGGLSALQTASVASALPFAVIMLIAAFGMWRALIIEGHQSGSLRSHMKGARTNSGAGKGSWERRLSSLVDFPHKDQVLQYIENDVQATLDKLKASLVEKKWPADVSWDESNQRVYLEVKLEDQLDFFYEVRLREHELPDYAYPMLRRNIKEKEHYSTAEVFLRQGGQAYDVYGYNERDLMDDVLNQFENYLAFLKISPSTLPWDMAKHDEELDIEEDPEAIWEDKLAGSDGDDGDDDKASDTDKNKA</sequence>
<dbReference type="PANTHER" id="PTHR30047">
    <property type="entry name" value="HIGH-AFFINITY CHOLINE TRANSPORT PROTEIN-RELATED"/>
    <property type="match status" value="1"/>
</dbReference>
<feature type="transmembrane region" description="Helical" evidence="9">
    <location>
        <begin position="482"/>
        <end position="503"/>
    </location>
</feature>
<feature type="compositionally biased region" description="Acidic residues" evidence="8">
    <location>
        <begin position="680"/>
        <end position="690"/>
    </location>
</feature>
<evidence type="ECO:0000256" key="1">
    <source>
        <dbReference type="ARBA" id="ARBA00004651"/>
    </source>
</evidence>
<name>A0ABY0BUZ1_9GAMM</name>
<keyword evidence="5 9" id="KW-0812">Transmembrane</keyword>
<feature type="transmembrane region" description="Helical" evidence="9">
    <location>
        <begin position="454"/>
        <end position="476"/>
    </location>
</feature>
<feature type="transmembrane region" description="Helical" evidence="9">
    <location>
        <begin position="405"/>
        <end position="427"/>
    </location>
</feature>
<comment type="caution">
    <text evidence="10">The sequence shown here is derived from an EMBL/GenBank/DDBJ whole genome shotgun (WGS) entry which is preliminary data.</text>
</comment>
<keyword evidence="6 9" id="KW-1133">Transmembrane helix</keyword>
<keyword evidence="4" id="KW-1003">Cell membrane</keyword>
<evidence type="ECO:0000256" key="5">
    <source>
        <dbReference type="ARBA" id="ARBA00022692"/>
    </source>
</evidence>
<feature type="transmembrane region" description="Helical" evidence="9">
    <location>
        <begin position="53"/>
        <end position="73"/>
    </location>
</feature>
<organism evidence="10 11">
    <name type="scientific">Aliidiomarina sedimenti</name>
    <dbReference type="NCBI Taxonomy" id="1933879"/>
    <lineage>
        <taxon>Bacteria</taxon>
        <taxon>Pseudomonadati</taxon>
        <taxon>Pseudomonadota</taxon>
        <taxon>Gammaproteobacteria</taxon>
        <taxon>Alteromonadales</taxon>
        <taxon>Idiomarinaceae</taxon>
        <taxon>Aliidiomarina</taxon>
    </lineage>
</organism>
<feature type="transmembrane region" description="Helical" evidence="9">
    <location>
        <begin position="12"/>
        <end position="33"/>
    </location>
</feature>
<comment type="similarity">
    <text evidence="2">Belongs to the BCCT transporter (TC 2.A.15) family.</text>
</comment>
<keyword evidence="7 9" id="KW-0472">Membrane</keyword>
<protein>
    <submittedName>
        <fullName evidence="10">Choline transporter</fullName>
    </submittedName>
</protein>
<dbReference type="NCBIfam" id="TIGR00842">
    <property type="entry name" value="bcct"/>
    <property type="match status" value="1"/>
</dbReference>
<evidence type="ECO:0000256" key="8">
    <source>
        <dbReference type="SAM" id="MobiDB-lite"/>
    </source>
</evidence>
<reference evidence="10 11" key="1">
    <citation type="journal article" date="2018" name="Front. Microbiol.">
        <title>Genome-Based Analysis Reveals the Taxonomy and Diversity of the Family Idiomarinaceae.</title>
        <authorList>
            <person name="Liu Y."/>
            <person name="Lai Q."/>
            <person name="Shao Z."/>
        </authorList>
    </citation>
    <scope>NUCLEOTIDE SEQUENCE [LARGE SCALE GENOMIC DNA]</scope>
    <source>
        <strain evidence="10 11">GBSy1</strain>
    </source>
</reference>
<feature type="transmembrane region" description="Helical" evidence="9">
    <location>
        <begin position="348"/>
        <end position="366"/>
    </location>
</feature>
<dbReference type="InterPro" id="IPR000060">
    <property type="entry name" value="BCCT_transptr"/>
</dbReference>
<evidence type="ECO:0000313" key="10">
    <source>
        <dbReference type="EMBL" id="RUO28097.1"/>
    </source>
</evidence>
<feature type="compositionally biased region" description="Basic and acidic residues" evidence="8">
    <location>
        <begin position="706"/>
        <end position="716"/>
    </location>
</feature>
<dbReference type="Proteomes" id="UP000287410">
    <property type="component" value="Unassembled WGS sequence"/>
</dbReference>
<evidence type="ECO:0000256" key="3">
    <source>
        <dbReference type="ARBA" id="ARBA00022448"/>
    </source>
</evidence>
<evidence type="ECO:0000256" key="4">
    <source>
        <dbReference type="ARBA" id="ARBA00022475"/>
    </source>
</evidence>
<comment type="subcellular location">
    <subcellularLocation>
        <location evidence="1">Cell membrane</location>
        <topology evidence="1">Multi-pass membrane protein</topology>
    </subcellularLocation>
</comment>
<gene>
    <name evidence="10" type="ORF">CWE12_12820</name>
</gene>
<feature type="transmembrane region" description="Helical" evidence="9">
    <location>
        <begin position="314"/>
        <end position="336"/>
    </location>
</feature>
<proteinExistence type="inferred from homology"/>